<evidence type="ECO:0008006" key="7">
    <source>
        <dbReference type="Google" id="ProtNLM"/>
    </source>
</evidence>
<accession>A0A212PYA6</accession>
<dbReference type="PANTHER" id="PTHR35092:SF1">
    <property type="entry name" value="CHLORINASE MJ1651"/>
    <property type="match status" value="1"/>
</dbReference>
<keyword evidence="1" id="KW-0949">S-adenosyl-L-methionine</keyword>
<protein>
    <recommendedName>
        <fullName evidence="7">SAM-dependent chlorinase/fluorinase</fullName>
    </recommendedName>
</protein>
<dbReference type="InterPro" id="IPR023228">
    <property type="entry name" value="SAM_OH_AdoTrfase_N_sf"/>
</dbReference>
<dbReference type="InterPro" id="IPR002747">
    <property type="entry name" value="SAM_OH_AdoTrfase"/>
</dbReference>
<dbReference type="OrthoDB" id="9792195at2"/>
<proteinExistence type="inferred from homology"/>
<dbReference type="SUPFAM" id="SSF101852">
    <property type="entry name" value="Bacterial fluorinating enzyme, C-terminal domain"/>
    <property type="match status" value="1"/>
</dbReference>
<keyword evidence="6" id="KW-1185">Reference proteome</keyword>
<dbReference type="SUPFAM" id="SSF102522">
    <property type="entry name" value="Bacterial fluorinating enzyme, N-terminal domain"/>
    <property type="match status" value="1"/>
</dbReference>
<evidence type="ECO:0000256" key="1">
    <source>
        <dbReference type="ARBA" id="ARBA00022691"/>
    </source>
</evidence>
<dbReference type="Pfam" id="PF01887">
    <property type="entry name" value="SAM_HAT_N"/>
    <property type="match status" value="1"/>
</dbReference>
<dbReference type="InterPro" id="IPR023227">
    <property type="entry name" value="SAM_OH_AdoTrfase_C_sf"/>
</dbReference>
<organism evidence="5 6">
    <name type="scientific">Arboricoccus pini</name>
    <dbReference type="NCBI Taxonomy" id="1963835"/>
    <lineage>
        <taxon>Bacteria</taxon>
        <taxon>Pseudomonadati</taxon>
        <taxon>Pseudomonadota</taxon>
        <taxon>Alphaproteobacteria</taxon>
        <taxon>Geminicoccales</taxon>
        <taxon>Geminicoccaceae</taxon>
        <taxon>Arboricoccus</taxon>
    </lineage>
</organism>
<dbReference type="Pfam" id="PF20257">
    <property type="entry name" value="SAM_HAT_C"/>
    <property type="match status" value="1"/>
</dbReference>
<dbReference type="InterPro" id="IPR046469">
    <property type="entry name" value="SAM_HAT_N"/>
</dbReference>
<evidence type="ECO:0000259" key="4">
    <source>
        <dbReference type="Pfam" id="PF20257"/>
    </source>
</evidence>
<evidence type="ECO:0000256" key="2">
    <source>
        <dbReference type="ARBA" id="ARBA00024035"/>
    </source>
</evidence>
<dbReference type="RefSeq" id="WP_088559488.1">
    <property type="nucleotide sequence ID" value="NZ_FYEH01000001.1"/>
</dbReference>
<comment type="similarity">
    <text evidence="2">Belongs to the SAM hydrolase / SAM-dependent halogenase family.</text>
</comment>
<dbReference type="AlphaFoldDB" id="A0A212PYA6"/>
<dbReference type="Gene3D" id="3.40.50.10790">
    <property type="entry name" value="S-adenosyl-l-methionine hydroxide adenosyltransferase, N-terminal"/>
    <property type="match status" value="1"/>
</dbReference>
<evidence type="ECO:0000259" key="3">
    <source>
        <dbReference type="Pfam" id="PF01887"/>
    </source>
</evidence>
<dbReference type="PANTHER" id="PTHR35092">
    <property type="entry name" value="CHLORINASE MJ1651"/>
    <property type="match status" value="1"/>
</dbReference>
<dbReference type="EMBL" id="FYEH01000001">
    <property type="protein sequence ID" value="SNB51954.1"/>
    <property type="molecule type" value="Genomic_DNA"/>
</dbReference>
<dbReference type="InterPro" id="IPR046470">
    <property type="entry name" value="SAM_HAT_C"/>
</dbReference>
<evidence type="ECO:0000313" key="6">
    <source>
        <dbReference type="Proteomes" id="UP000197065"/>
    </source>
</evidence>
<feature type="domain" description="S-adenosyl-l-methionine hydroxide adenosyltransferase N-terminal" evidence="3">
    <location>
        <begin position="4"/>
        <end position="140"/>
    </location>
</feature>
<gene>
    <name evidence="5" type="ORF">SAMN07250955_101154</name>
</gene>
<reference evidence="5 6" key="1">
    <citation type="submission" date="2017-06" db="EMBL/GenBank/DDBJ databases">
        <authorList>
            <person name="Kim H.J."/>
            <person name="Triplett B.A."/>
        </authorList>
    </citation>
    <scope>NUCLEOTIDE SEQUENCE [LARGE SCALE GENOMIC DNA]</scope>
    <source>
        <strain evidence="5 6">B29T1</strain>
    </source>
</reference>
<dbReference type="Proteomes" id="UP000197065">
    <property type="component" value="Unassembled WGS sequence"/>
</dbReference>
<feature type="domain" description="S-adenosyl-l-methionine hydroxide adenosyltransferase C-terminal" evidence="4">
    <location>
        <begin position="159"/>
        <end position="236"/>
    </location>
</feature>
<evidence type="ECO:0000313" key="5">
    <source>
        <dbReference type="EMBL" id="SNB51954.1"/>
    </source>
</evidence>
<sequence length="244" mass="26110">MIHTFTDFGPNGPYLGQMIAVLRRLAPEVPVIDLLNDAPAFESRLSAYLLAALMARIEPSDIVLAIVDPGVGTARQPLAIEVDGRWLVGPDNGLFELVLRRAESARTHAIAWRPVELSPSFHGRDLFAPVAADLARGQTAKLAPASPRRFADWPDDLAAIVYVDRYGNAMTGMRAEAMPEDGTLRVGADCLARARVFGEVPPGQAFCYVNALGLIEIAMNGASAAERLGLSLGMSVTPGHQARA</sequence>
<dbReference type="Gene3D" id="2.40.30.90">
    <property type="entry name" value="Bacterial fluorinating enzyme like"/>
    <property type="match status" value="1"/>
</dbReference>
<dbReference type="PIRSF" id="PIRSF006779">
    <property type="entry name" value="UCP006779"/>
    <property type="match status" value="1"/>
</dbReference>
<name>A0A212PYA6_9PROT</name>